<proteinExistence type="predicted"/>
<keyword evidence="2" id="KW-1185">Reference proteome</keyword>
<protein>
    <submittedName>
        <fullName evidence="1">Uncharacterized protein</fullName>
    </submittedName>
</protein>
<dbReference type="HOGENOM" id="CLU_2612463_0_0_1"/>
<feature type="non-terminal residue" evidence="1">
    <location>
        <position position="1"/>
    </location>
</feature>
<gene>
    <name evidence="1" type="ORF">A1O9_12998</name>
</gene>
<dbReference type="RefSeq" id="XP_013253548.1">
    <property type="nucleotide sequence ID" value="XM_013398094.1"/>
</dbReference>
<evidence type="ECO:0000313" key="2">
    <source>
        <dbReference type="Proteomes" id="UP000027920"/>
    </source>
</evidence>
<accession>A0A072NV70</accession>
<name>A0A072NV70_9EURO</name>
<dbReference type="OrthoDB" id="5584477at2759"/>
<sequence length="79" mass="8883">LIPIGKRIYSTSLTKKTISFVLLNRVYRIVIVSNYIKPIYRVSSYAVILAALEGYIKGKGYYTKSLGNLMMSEDPTNSS</sequence>
<dbReference type="GeneID" id="25287891"/>
<dbReference type="EMBL" id="AMGV01000040">
    <property type="protein sequence ID" value="KEF50958.1"/>
    <property type="molecule type" value="Genomic_DNA"/>
</dbReference>
<reference evidence="1 2" key="1">
    <citation type="submission" date="2013-03" db="EMBL/GenBank/DDBJ databases">
        <title>The Genome Sequence of Exophiala aquamarina CBS 119918.</title>
        <authorList>
            <consortium name="The Broad Institute Genomics Platform"/>
            <person name="Cuomo C."/>
            <person name="de Hoog S."/>
            <person name="Gorbushina A."/>
            <person name="Walker B."/>
            <person name="Young S.K."/>
            <person name="Zeng Q."/>
            <person name="Gargeya S."/>
            <person name="Fitzgerald M."/>
            <person name="Haas B."/>
            <person name="Abouelleil A."/>
            <person name="Allen A.W."/>
            <person name="Alvarado L."/>
            <person name="Arachchi H.M."/>
            <person name="Berlin A.M."/>
            <person name="Chapman S.B."/>
            <person name="Gainer-Dewar J."/>
            <person name="Goldberg J."/>
            <person name="Griggs A."/>
            <person name="Gujja S."/>
            <person name="Hansen M."/>
            <person name="Howarth C."/>
            <person name="Imamovic A."/>
            <person name="Ireland A."/>
            <person name="Larimer J."/>
            <person name="McCowan C."/>
            <person name="Murphy C."/>
            <person name="Pearson M."/>
            <person name="Poon T.W."/>
            <person name="Priest M."/>
            <person name="Roberts A."/>
            <person name="Saif S."/>
            <person name="Shea T."/>
            <person name="Sisk P."/>
            <person name="Sykes S."/>
            <person name="Wortman J."/>
            <person name="Nusbaum C."/>
            <person name="Birren B."/>
        </authorList>
    </citation>
    <scope>NUCLEOTIDE SEQUENCE [LARGE SCALE GENOMIC DNA]</scope>
    <source>
        <strain evidence="1 2">CBS 119918</strain>
    </source>
</reference>
<evidence type="ECO:0000313" key="1">
    <source>
        <dbReference type="EMBL" id="KEF50958.1"/>
    </source>
</evidence>
<dbReference type="AlphaFoldDB" id="A0A072NV70"/>
<organism evidence="1 2">
    <name type="scientific">Exophiala aquamarina CBS 119918</name>
    <dbReference type="NCBI Taxonomy" id="1182545"/>
    <lineage>
        <taxon>Eukaryota</taxon>
        <taxon>Fungi</taxon>
        <taxon>Dikarya</taxon>
        <taxon>Ascomycota</taxon>
        <taxon>Pezizomycotina</taxon>
        <taxon>Eurotiomycetes</taxon>
        <taxon>Chaetothyriomycetidae</taxon>
        <taxon>Chaetothyriales</taxon>
        <taxon>Herpotrichiellaceae</taxon>
        <taxon>Exophiala</taxon>
    </lineage>
</organism>
<dbReference type="VEuPathDB" id="FungiDB:A1O9_12998"/>
<comment type="caution">
    <text evidence="1">The sequence shown here is derived from an EMBL/GenBank/DDBJ whole genome shotgun (WGS) entry which is preliminary data.</text>
</comment>
<dbReference type="Proteomes" id="UP000027920">
    <property type="component" value="Unassembled WGS sequence"/>
</dbReference>